<accession>A0ABW5WVD5</accession>
<comment type="caution">
    <text evidence="2">The sequence shown here is derived from an EMBL/GenBank/DDBJ whole genome shotgun (WGS) entry which is preliminary data.</text>
</comment>
<dbReference type="Proteomes" id="UP001597519">
    <property type="component" value="Unassembled WGS sequence"/>
</dbReference>
<name>A0ABW5WVD5_9STAP</name>
<keyword evidence="3" id="KW-1185">Reference proteome</keyword>
<feature type="transmembrane region" description="Helical" evidence="1">
    <location>
        <begin position="74"/>
        <end position="96"/>
    </location>
</feature>
<proteinExistence type="predicted"/>
<reference evidence="3" key="1">
    <citation type="journal article" date="2019" name="Int. J. Syst. Evol. Microbiol.">
        <title>The Global Catalogue of Microorganisms (GCM) 10K type strain sequencing project: providing services to taxonomists for standard genome sequencing and annotation.</title>
        <authorList>
            <consortium name="The Broad Institute Genomics Platform"/>
            <consortium name="The Broad Institute Genome Sequencing Center for Infectious Disease"/>
            <person name="Wu L."/>
            <person name="Ma J."/>
        </authorList>
    </citation>
    <scope>NUCLEOTIDE SEQUENCE [LARGE SCALE GENOMIC DNA]</scope>
    <source>
        <strain evidence="3">KCTC 33575</strain>
    </source>
</reference>
<protein>
    <submittedName>
        <fullName evidence="2">Uncharacterized protein</fullName>
    </submittedName>
</protein>
<keyword evidence="1" id="KW-0812">Transmembrane</keyword>
<feature type="transmembrane region" description="Helical" evidence="1">
    <location>
        <begin position="102"/>
        <end position="122"/>
    </location>
</feature>
<keyword evidence="1" id="KW-0472">Membrane</keyword>
<gene>
    <name evidence="2" type="ORF">ACFSX4_07780</name>
</gene>
<organism evidence="2 3">
    <name type="scientific">Corticicoccus populi</name>
    <dbReference type="NCBI Taxonomy" id="1812821"/>
    <lineage>
        <taxon>Bacteria</taxon>
        <taxon>Bacillati</taxon>
        <taxon>Bacillota</taxon>
        <taxon>Bacilli</taxon>
        <taxon>Bacillales</taxon>
        <taxon>Staphylococcaceae</taxon>
        <taxon>Corticicoccus</taxon>
    </lineage>
</organism>
<dbReference type="RefSeq" id="WP_377773236.1">
    <property type="nucleotide sequence ID" value="NZ_JBHUOQ010000001.1"/>
</dbReference>
<evidence type="ECO:0000313" key="2">
    <source>
        <dbReference type="EMBL" id="MFD2830370.1"/>
    </source>
</evidence>
<keyword evidence="1" id="KW-1133">Transmembrane helix</keyword>
<evidence type="ECO:0000256" key="1">
    <source>
        <dbReference type="SAM" id="Phobius"/>
    </source>
</evidence>
<dbReference type="EMBL" id="JBHUOQ010000001">
    <property type="protein sequence ID" value="MFD2830370.1"/>
    <property type="molecule type" value="Genomic_DNA"/>
</dbReference>
<sequence>MNIPFSKVSHYLFKPNKDVEIKYLENDYSGEITVTEFLTTDAKDHLAGSSEDKYAAFVKDITDEVRNQIRQLNFYRYVSIALLLLCILIPSLFSFFLTGNHWVIIGGVYYSFFSYLLVEAYIQANRNYFEDILYKEFQNNYLKN</sequence>
<evidence type="ECO:0000313" key="3">
    <source>
        <dbReference type="Proteomes" id="UP001597519"/>
    </source>
</evidence>